<dbReference type="Gene3D" id="3.30.2310.20">
    <property type="entry name" value="RelE-like"/>
    <property type="match status" value="1"/>
</dbReference>
<dbReference type="InterPro" id="IPR035093">
    <property type="entry name" value="RelE/ParE_toxin_dom_sf"/>
</dbReference>
<proteinExistence type="predicted"/>
<organism evidence="2">
    <name type="scientific">hydrothermal vent metagenome</name>
    <dbReference type="NCBI Taxonomy" id="652676"/>
    <lineage>
        <taxon>unclassified sequences</taxon>
        <taxon>metagenomes</taxon>
        <taxon>ecological metagenomes</taxon>
    </lineage>
</organism>
<keyword evidence="1" id="KW-1277">Toxin-antitoxin system</keyword>
<accession>A0A3B0R456</accession>
<dbReference type="NCBIfam" id="TIGR02385">
    <property type="entry name" value="RelE_StbE"/>
    <property type="match status" value="1"/>
</dbReference>
<dbReference type="Pfam" id="PF05016">
    <property type="entry name" value="ParE_toxin"/>
    <property type="match status" value="1"/>
</dbReference>
<dbReference type="AlphaFoldDB" id="A0A3B0R456"/>
<evidence type="ECO:0000256" key="1">
    <source>
        <dbReference type="ARBA" id="ARBA00022649"/>
    </source>
</evidence>
<name>A0A3B0R456_9ZZZZ</name>
<evidence type="ECO:0000313" key="2">
    <source>
        <dbReference type="EMBL" id="VAV86427.1"/>
    </source>
</evidence>
<dbReference type="PANTHER" id="PTHR35601:SF1">
    <property type="entry name" value="TOXIN RELE"/>
    <property type="match status" value="1"/>
</dbReference>
<dbReference type="EMBL" id="UOED01000004">
    <property type="protein sequence ID" value="VAV86427.1"/>
    <property type="molecule type" value="Genomic_DNA"/>
</dbReference>
<gene>
    <name evidence="2" type="ORF">MNBD_ALPHA02-544</name>
</gene>
<protein>
    <submittedName>
        <fullName evidence="2">mRNA interferase RelE</fullName>
    </submittedName>
</protein>
<reference evidence="2" key="1">
    <citation type="submission" date="2018-06" db="EMBL/GenBank/DDBJ databases">
        <authorList>
            <person name="Zhirakovskaya E."/>
        </authorList>
    </citation>
    <scope>NUCLEOTIDE SEQUENCE</scope>
</reference>
<dbReference type="SUPFAM" id="SSF143011">
    <property type="entry name" value="RelE-like"/>
    <property type="match status" value="1"/>
</dbReference>
<dbReference type="PANTHER" id="PTHR35601">
    <property type="entry name" value="TOXIN RELE"/>
    <property type="match status" value="1"/>
</dbReference>
<dbReference type="InterPro" id="IPR007712">
    <property type="entry name" value="RelE/ParE_toxin"/>
</dbReference>
<sequence length="94" mass="11376">MIYKLVFKKQAKKEWDKLEASVRSIFAKKLRERFRNPHVESARLRGLKNCYKIKLRRMGYRLVYQVRDRELVVSVIAVGKRERNHVYKAAIKRI</sequence>